<feature type="transmembrane region" description="Helical" evidence="1">
    <location>
        <begin position="6"/>
        <end position="25"/>
    </location>
</feature>
<accession>A0A1G9BP75</accession>
<reference evidence="2 3" key="1">
    <citation type="submission" date="2016-10" db="EMBL/GenBank/DDBJ databases">
        <authorList>
            <person name="de Groot N.N."/>
        </authorList>
    </citation>
    <scope>NUCLEOTIDE SEQUENCE [LARGE SCALE GENOMIC DNA]</scope>
    <source>
        <strain evidence="2 3">CGMCC 1.10076</strain>
    </source>
</reference>
<dbReference type="Proteomes" id="UP000199580">
    <property type="component" value="Unassembled WGS sequence"/>
</dbReference>
<evidence type="ECO:0000256" key="1">
    <source>
        <dbReference type="SAM" id="Phobius"/>
    </source>
</evidence>
<dbReference type="RefSeq" id="WP_091397994.1">
    <property type="nucleotide sequence ID" value="NZ_BKAI01000012.1"/>
</dbReference>
<proteinExistence type="predicted"/>
<dbReference type="EMBL" id="FNEZ01000006">
    <property type="protein sequence ID" value="SDK41292.1"/>
    <property type="molecule type" value="Genomic_DNA"/>
</dbReference>
<evidence type="ECO:0000313" key="3">
    <source>
        <dbReference type="Proteomes" id="UP000199580"/>
    </source>
</evidence>
<keyword evidence="1" id="KW-1133">Transmembrane helix</keyword>
<dbReference type="AlphaFoldDB" id="A0A1G9BP75"/>
<organism evidence="2 3">
    <name type="scientific">Flavobacterium noncentrifugens</name>
    <dbReference type="NCBI Taxonomy" id="1128970"/>
    <lineage>
        <taxon>Bacteria</taxon>
        <taxon>Pseudomonadati</taxon>
        <taxon>Bacteroidota</taxon>
        <taxon>Flavobacteriia</taxon>
        <taxon>Flavobacteriales</taxon>
        <taxon>Flavobacteriaceae</taxon>
        <taxon>Flavobacterium</taxon>
    </lineage>
</organism>
<keyword evidence="1" id="KW-0472">Membrane</keyword>
<dbReference type="InterPro" id="IPR024623">
    <property type="entry name" value="YtxH"/>
</dbReference>
<evidence type="ECO:0000313" key="2">
    <source>
        <dbReference type="EMBL" id="SDK41292.1"/>
    </source>
</evidence>
<name>A0A1G9BP75_9FLAO</name>
<dbReference type="Pfam" id="PF12732">
    <property type="entry name" value="YtxH"/>
    <property type="match status" value="1"/>
</dbReference>
<protein>
    <submittedName>
        <fullName evidence="2">Gas vesicle protein</fullName>
    </submittedName>
</protein>
<keyword evidence="1" id="KW-0812">Transmembrane</keyword>
<sequence>MSTGKVALGALAGLATGAILGILFAPDKGSETRKKIKDKSKGQIDDLKSKYNGVIDNLTSKLEQVKRNGQAHVEDAYEYAEDAANNAKAK</sequence>
<dbReference type="STRING" id="1128970.SAMN04487935_3304"/>
<keyword evidence="3" id="KW-1185">Reference proteome</keyword>
<gene>
    <name evidence="2" type="ORF">SAMN04487935_3304</name>
</gene>
<dbReference type="OrthoDB" id="676025at2"/>